<protein>
    <submittedName>
        <fullName evidence="3">Uncharacterized protein</fullName>
    </submittedName>
</protein>
<feature type="region of interest" description="Disordered" evidence="2">
    <location>
        <begin position="596"/>
        <end position="618"/>
    </location>
</feature>
<dbReference type="EMBL" id="ML977326">
    <property type="protein sequence ID" value="KAF2114160.1"/>
    <property type="molecule type" value="Genomic_DNA"/>
</dbReference>
<dbReference type="OrthoDB" id="3553547at2759"/>
<feature type="compositionally biased region" description="Polar residues" evidence="2">
    <location>
        <begin position="169"/>
        <end position="183"/>
    </location>
</feature>
<keyword evidence="1" id="KW-0175">Coiled coil</keyword>
<evidence type="ECO:0000313" key="3">
    <source>
        <dbReference type="EMBL" id="KAF2114160.1"/>
    </source>
</evidence>
<gene>
    <name evidence="3" type="ORF">BDV96DRAFT_647638</name>
</gene>
<sequence>MESSLAENPSAVSIIEEEDVDISDLALRLFNRDVDYKSHRFRRKSFAKESIGRIGGRQSLLVDDEGAEMSNNEEDWADAVVEEIKWPVEEAPGPYKDARRGIKRVRFADEVRDSVFPHGLPLPPPPPPLPSNFFEGPILRTSGLPQKTNPQPPPPPPPPLPPLPVLSPRNLSATQTSSSRLPANMFNPSLLNGDSLTGTALKLYTRFMSELAEFAEFQESVTVVRTQVQQKRLTTSFWRNRVSDCDMKFFDYLRKRMDCGSIRDDPQLVQLFEASGIARDELGTLESDLEALELELGDLEFDLKEQYDAIERRYNHILRFKTSISSDATSDFSFATEALESDSGSGSRPDEEHKAAIEVARPKFNQSRTALVDDTLQVSEFPKEVSALHGTNLLKGSNKSTKSRILGSITGVVATSISSRKEILGNREERLERTLMGIGGFIPGFQDAAYGLDGSGSSDLYLKGLEHDISALQKIAYGPTVEEPLLLSSDSISSKASQQVLDKDEMDTLLLLGTDHETQWTLSDYLLSFNSRHDRINRWLLHKLRVSPCEFFELERQVRSRNELVADWVKLALDCWDEDNAGDVAWYLPGSEESRDAARHQLQPNADGTRPQLRARSKRRKHIIIDRDLVDWPPVEEISQGMPAVEQEQITMLPAQQQAM</sequence>
<feature type="coiled-coil region" evidence="1">
    <location>
        <begin position="282"/>
        <end position="309"/>
    </location>
</feature>
<dbReference type="Proteomes" id="UP000799770">
    <property type="component" value="Unassembled WGS sequence"/>
</dbReference>
<feature type="compositionally biased region" description="Pro residues" evidence="2">
    <location>
        <begin position="120"/>
        <end position="130"/>
    </location>
</feature>
<dbReference type="AlphaFoldDB" id="A0A6A5Z426"/>
<evidence type="ECO:0000256" key="2">
    <source>
        <dbReference type="SAM" id="MobiDB-lite"/>
    </source>
</evidence>
<reference evidence="3" key="1">
    <citation type="journal article" date="2020" name="Stud. Mycol.">
        <title>101 Dothideomycetes genomes: a test case for predicting lifestyles and emergence of pathogens.</title>
        <authorList>
            <person name="Haridas S."/>
            <person name="Albert R."/>
            <person name="Binder M."/>
            <person name="Bloem J."/>
            <person name="Labutti K."/>
            <person name="Salamov A."/>
            <person name="Andreopoulos B."/>
            <person name="Baker S."/>
            <person name="Barry K."/>
            <person name="Bills G."/>
            <person name="Bluhm B."/>
            <person name="Cannon C."/>
            <person name="Castanera R."/>
            <person name="Culley D."/>
            <person name="Daum C."/>
            <person name="Ezra D."/>
            <person name="Gonzalez J."/>
            <person name="Henrissat B."/>
            <person name="Kuo A."/>
            <person name="Liang C."/>
            <person name="Lipzen A."/>
            <person name="Lutzoni F."/>
            <person name="Magnuson J."/>
            <person name="Mondo S."/>
            <person name="Nolan M."/>
            <person name="Ohm R."/>
            <person name="Pangilinan J."/>
            <person name="Park H.-J."/>
            <person name="Ramirez L."/>
            <person name="Alfaro M."/>
            <person name="Sun H."/>
            <person name="Tritt A."/>
            <person name="Yoshinaga Y."/>
            <person name="Zwiers L.-H."/>
            <person name="Turgeon B."/>
            <person name="Goodwin S."/>
            <person name="Spatafora J."/>
            <person name="Crous P."/>
            <person name="Grigoriev I."/>
        </authorList>
    </citation>
    <scope>NUCLEOTIDE SEQUENCE</scope>
    <source>
        <strain evidence="3">CBS 627.86</strain>
    </source>
</reference>
<feature type="region of interest" description="Disordered" evidence="2">
    <location>
        <begin position="119"/>
        <end position="183"/>
    </location>
</feature>
<proteinExistence type="predicted"/>
<name>A0A6A5Z426_9PLEO</name>
<keyword evidence="4" id="KW-1185">Reference proteome</keyword>
<feature type="compositionally biased region" description="Pro residues" evidence="2">
    <location>
        <begin position="150"/>
        <end position="165"/>
    </location>
</feature>
<organism evidence="3 4">
    <name type="scientific">Lophiotrema nucula</name>
    <dbReference type="NCBI Taxonomy" id="690887"/>
    <lineage>
        <taxon>Eukaryota</taxon>
        <taxon>Fungi</taxon>
        <taxon>Dikarya</taxon>
        <taxon>Ascomycota</taxon>
        <taxon>Pezizomycotina</taxon>
        <taxon>Dothideomycetes</taxon>
        <taxon>Pleosporomycetidae</taxon>
        <taxon>Pleosporales</taxon>
        <taxon>Lophiotremataceae</taxon>
        <taxon>Lophiotrema</taxon>
    </lineage>
</organism>
<evidence type="ECO:0000256" key="1">
    <source>
        <dbReference type="SAM" id="Coils"/>
    </source>
</evidence>
<accession>A0A6A5Z426</accession>
<evidence type="ECO:0000313" key="4">
    <source>
        <dbReference type="Proteomes" id="UP000799770"/>
    </source>
</evidence>